<dbReference type="InterPro" id="IPR036390">
    <property type="entry name" value="WH_DNA-bd_sf"/>
</dbReference>
<evidence type="ECO:0000256" key="2">
    <source>
        <dbReference type="ARBA" id="ARBA00023125"/>
    </source>
</evidence>
<dbReference type="RefSeq" id="WP_379568543.1">
    <property type="nucleotide sequence ID" value="NZ_JBHUFV010000003.1"/>
</dbReference>
<dbReference type="Pfam" id="PF00392">
    <property type="entry name" value="GntR"/>
    <property type="match status" value="1"/>
</dbReference>
<proteinExistence type="predicted"/>
<dbReference type="PANTHER" id="PTHR43537">
    <property type="entry name" value="TRANSCRIPTIONAL REGULATOR, GNTR FAMILY"/>
    <property type="match status" value="1"/>
</dbReference>
<evidence type="ECO:0000313" key="6">
    <source>
        <dbReference type="Proteomes" id="UP001597368"/>
    </source>
</evidence>
<dbReference type="Gene3D" id="1.20.120.530">
    <property type="entry name" value="GntR ligand-binding domain-like"/>
    <property type="match status" value="1"/>
</dbReference>
<evidence type="ECO:0000256" key="3">
    <source>
        <dbReference type="ARBA" id="ARBA00023163"/>
    </source>
</evidence>
<keyword evidence="1" id="KW-0805">Transcription regulation</keyword>
<dbReference type="Proteomes" id="UP001597368">
    <property type="component" value="Unassembled WGS sequence"/>
</dbReference>
<accession>A0ABW4SL71</accession>
<keyword evidence="6" id="KW-1185">Reference proteome</keyword>
<comment type="caution">
    <text evidence="5">The sequence shown here is derived from an EMBL/GenBank/DDBJ whole genome shotgun (WGS) entry which is preliminary data.</text>
</comment>
<evidence type="ECO:0000259" key="4">
    <source>
        <dbReference type="PROSITE" id="PS50949"/>
    </source>
</evidence>
<dbReference type="InterPro" id="IPR008920">
    <property type="entry name" value="TF_FadR/GntR_C"/>
</dbReference>
<feature type="domain" description="HTH gntR-type" evidence="4">
    <location>
        <begin position="6"/>
        <end position="73"/>
    </location>
</feature>
<dbReference type="SMART" id="SM00345">
    <property type="entry name" value="HTH_GNTR"/>
    <property type="match status" value="1"/>
</dbReference>
<dbReference type="Gene3D" id="1.10.10.10">
    <property type="entry name" value="Winged helix-like DNA-binding domain superfamily/Winged helix DNA-binding domain"/>
    <property type="match status" value="1"/>
</dbReference>
<dbReference type="PANTHER" id="PTHR43537:SF5">
    <property type="entry name" value="UXU OPERON TRANSCRIPTIONAL REGULATOR"/>
    <property type="match status" value="1"/>
</dbReference>
<dbReference type="InterPro" id="IPR036388">
    <property type="entry name" value="WH-like_DNA-bd_sf"/>
</dbReference>
<dbReference type="CDD" id="cd07377">
    <property type="entry name" value="WHTH_GntR"/>
    <property type="match status" value="1"/>
</dbReference>
<gene>
    <name evidence="5" type="ORF">ACFSKW_02240</name>
</gene>
<protein>
    <submittedName>
        <fullName evidence="5">GntR family transcriptional regulator</fullName>
    </submittedName>
</protein>
<evidence type="ECO:0000313" key="5">
    <source>
        <dbReference type="EMBL" id="MFD1930287.1"/>
    </source>
</evidence>
<dbReference type="PRINTS" id="PR00035">
    <property type="entry name" value="HTHGNTR"/>
</dbReference>
<dbReference type="InterPro" id="IPR000524">
    <property type="entry name" value="Tscrpt_reg_HTH_GntR"/>
</dbReference>
<keyword evidence="3" id="KW-0804">Transcription</keyword>
<dbReference type="SUPFAM" id="SSF46785">
    <property type="entry name" value="Winged helix' DNA-binding domain"/>
    <property type="match status" value="1"/>
</dbReference>
<reference evidence="6" key="1">
    <citation type="journal article" date="2019" name="Int. J. Syst. Evol. Microbiol.">
        <title>The Global Catalogue of Microorganisms (GCM) 10K type strain sequencing project: providing services to taxonomists for standard genome sequencing and annotation.</title>
        <authorList>
            <consortium name="The Broad Institute Genomics Platform"/>
            <consortium name="The Broad Institute Genome Sequencing Center for Infectious Disease"/>
            <person name="Wu L."/>
            <person name="Ma J."/>
        </authorList>
    </citation>
    <scope>NUCLEOTIDE SEQUENCE [LARGE SCALE GENOMIC DNA]</scope>
    <source>
        <strain evidence="6">ICMP 6774ER</strain>
    </source>
</reference>
<keyword evidence="2" id="KW-0238">DNA-binding</keyword>
<dbReference type="EMBL" id="JBHUFV010000003">
    <property type="protein sequence ID" value="MFD1930287.1"/>
    <property type="molecule type" value="Genomic_DNA"/>
</dbReference>
<dbReference type="PROSITE" id="PS50949">
    <property type="entry name" value="HTH_GNTR"/>
    <property type="match status" value="1"/>
</dbReference>
<evidence type="ECO:0000256" key="1">
    <source>
        <dbReference type="ARBA" id="ARBA00023015"/>
    </source>
</evidence>
<dbReference type="InterPro" id="IPR011711">
    <property type="entry name" value="GntR_C"/>
</dbReference>
<dbReference type="SUPFAM" id="SSF48008">
    <property type="entry name" value="GntR ligand-binding domain-like"/>
    <property type="match status" value="1"/>
</dbReference>
<organism evidence="5 6">
    <name type="scientific">Nonomuraea mangrovi</name>
    <dbReference type="NCBI Taxonomy" id="2316207"/>
    <lineage>
        <taxon>Bacteria</taxon>
        <taxon>Bacillati</taxon>
        <taxon>Actinomycetota</taxon>
        <taxon>Actinomycetes</taxon>
        <taxon>Streptosporangiales</taxon>
        <taxon>Streptosporangiaceae</taxon>
        <taxon>Nonomuraea</taxon>
    </lineage>
</organism>
<sequence>MRIDRRPLREQIKGELLRRLERGEFGPEESLNEGQIAASMGVSRTPLREALIALEIEGVIRSEQGRGFRFAPLSAKEFRELSQVLSAMEALALRLSDPADLRRIASTLLEKARDFSALGTGEGLSERYDDEWHDLMLSCCPNERLVELIASLKLGIRRYVRLVGGDADVLERMAEEHERIAECLLRDDVAAAVASLHANWNSGADRVLERLPYLAPRDGGRYGLRT</sequence>
<name>A0ABW4SL71_9ACTN</name>
<dbReference type="Pfam" id="PF07729">
    <property type="entry name" value="FCD"/>
    <property type="match status" value="1"/>
</dbReference>